<gene>
    <name evidence="3" type="ORF">QYM36_019138</name>
</gene>
<name>A0AA88H7S2_ARTSF</name>
<evidence type="ECO:0000256" key="1">
    <source>
        <dbReference type="SAM" id="MobiDB-lite"/>
    </source>
</evidence>
<dbReference type="AlphaFoldDB" id="A0AA88H7S2"/>
<dbReference type="Pfam" id="PF25273">
    <property type="entry name" value="DUF7869"/>
    <property type="match status" value="1"/>
</dbReference>
<dbReference type="Proteomes" id="UP001187531">
    <property type="component" value="Unassembled WGS sequence"/>
</dbReference>
<sequence length="1136" mass="130649">MEEMPEGASSVKPQLADAMEETPKEELLSETKYSQILFFRPNLLSSSDLSAANFETEPLICNVTVFHQLQPLVLDVTEPEIYSERAGRTDEGQKQEPSSSDLSVANFKTEPLISNVAEPVFHQLQPMVLDVAEPEPDIDSERAVRIDEGQEQEHNENPFSDQNSCSESNNKRKRNRSEESKKENNKRKHSFIEEYCDTSCSCKKHCKEFDIEARKQVWESYWAEGYASRSKFLAGCIRLEPIKRRTVHADNEKGKMFKRNESRHYYLPKMEQNVVVKLEVCKKMLMNTFGFRTDSQLTELCKKINIGLVNQHIVDNRGKKAPHNKVTSENLEKIKNHINSFGPSTPHYHFCERFPTLKVSLETYRRQVKIMNISLKMPACDVCPECEKYSMAESVGNDIEEMDSDDHEASKKKDWEKHIEHARKATYVYQSDAASCSNDSGKNLFAVDLQKVILLPDMPGNKEAIFLSRLVVFNETFARVNQFDPASVGKGHSYCVLWHEVLRGRAAKNIVDAFYAVISSTSERDIKDFVFWMDNCTSQNKNWILYTSLVQIVNSSNGPQTVTLKYLTKGHTHNSADGVHGNIENKMPNKGKVYDFPDLVECVSTSRKGLTALELCEFRHWLLSIVEAKFEKGSRLLYYRTDFDKDMESCDFLQTKFDIKRLPEVNRAPRGILKEKKDAIVKKLCPMMPKNRQTFWKSLPVSESMDLIDNEDDPYEEEEQPCLPLDRPSPAPEPTLTAPVLTSPAPEPTLTAPGPHPDSLTAPEDDSRKLCTTLAVLKDVKFINKYKEIQEKLKVQRSNQEYSREYEYEMVSTICKSTEEGEQQGDEINEDGFQTHFESKVLEKIDIEGNFENDKLGMKFKECMEIKECKDMEKIDLQESMLEYFELEFEVNDVYNENDDKITPQQRSNVNKTVYKPMNYVKTKTWTLTKHRCIVHKEDFQKDRPSVIQVNHGTSLRNPVDPHINETKKYSRLSKKVKNFQKDRSSVIQEIRGASLCNPVDLHVYETKKPALKSAEAAIILKTAHETSISSCVSARSIDNYCTFNLTNIDALKSYPETPRERFSDVSHDCSVLFVPLCVNMRDISDRERKNHFILGICDFSRRTFNLLDSVKPLNRTQGRQVLSNLKYLMDGVDKH</sequence>
<evidence type="ECO:0000259" key="2">
    <source>
        <dbReference type="Pfam" id="PF25273"/>
    </source>
</evidence>
<feature type="region of interest" description="Disordered" evidence="1">
    <location>
        <begin position="712"/>
        <end position="765"/>
    </location>
</feature>
<feature type="domain" description="DUF7869" evidence="2">
    <location>
        <begin position="532"/>
        <end position="648"/>
    </location>
</feature>
<comment type="caution">
    <text evidence="3">The sequence shown here is derived from an EMBL/GenBank/DDBJ whole genome shotgun (WGS) entry which is preliminary data.</text>
</comment>
<dbReference type="InterPro" id="IPR057191">
    <property type="entry name" value="DUF7869"/>
</dbReference>
<feature type="region of interest" description="Disordered" evidence="1">
    <location>
        <begin position="85"/>
        <end position="104"/>
    </location>
</feature>
<proteinExistence type="predicted"/>
<evidence type="ECO:0000313" key="4">
    <source>
        <dbReference type="Proteomes" id="UP001187531"/>
    </source>
</evidence>
<dbReference type="PANTHER" id="PTHR10773:SF19">
    <property type="match status" value="1"/>
</dbReference>
<protein>
    <recommendedName>
        <fullName evidence="2">DUF7869 domain-containing protein</fullName>
    </recommendedName>
</protein>
<dbReference type="EMBL" id="JAVRJZ010000526">
    <property type="protein sequence ID" value="KAK2702276.1"/>
    <property type="molecule type" value="Genomic_DNA"/>
</dbReference>
<accession>A0AA88H7S2</accession>
<feature type="region of interest" description="Disordered" evidence="1">
    <location>
        <begin position="1"/>
        <end position="26"/>
    </location>
</feature>
<keyword evidence="4" id="KW-1185">Reference proteome</keyword>
<organism evidence="3 4">
    <name type="scientific">Artemia franciscana</name>
    <name type="common">Brine shrimp</name>
    <name type="synonym">Artemia sanfranciscana</name>
    <dbReference type="NCBI Taxonomy" id="6661"/>
    <lineage>
        <taxon>Eukaryota</taxon>
        <taxon>Metazoa</taxon>
        <taxon>Ecdysozoa</taxon>
        <taxon>Arthropoda</taxon>
        <taxon>Crustacea</taxon>
        <taxon>Branchiopoda</taxon>
        <taxon>Anostraca</taxon>
        <taxon>Artemiidae</taxon>
        <taxon>Artemia</taxon>
    </lineage>
</organism>
<evidence type="ECO:0000313" key="3">
    <source>
        <dbReference type="EMBL" id="KAK2702276.1"/>
    </source>
</evidence>
<reference evidence="3" key="1">
    <citation type="submission" date="2023-07" db="EMBL/GenBank/DDBJ databases">
        <title>Chromosome-level genome assembly of Artemia franciscana.</title>
        <authorList>
            <person name="Jo E."/>
        </authorList>
    </citation>
    <scope>NUCLEOTIDE SEQUENCE</scope>
    <source>
        <tissue evidence="3">Whole body</tissue>
    </source>
</reference>
<dbReference type="PANTHER" id="PTHR10773">
    <property type="entry name" value="DNA-DIRECTED RNA POLYMERASES I, II, AND III SUBUNIT RPABC2"/>
    <property type="match status" value="1"/>
</dbReference>
<feature type="region of interest" description="Disordered" evidence="1">
    <location>
        <begin position="149"/>
        <end position="187"/>
    </location>
</feature>
<feature type="compositionally biased region" description="Basic and acidic residues" evidence="1">
    <location>
        <begin position="85"/>
        <end position="94"/>
    </location>
</feature>